<dbReference type="EMBL" id="BSXS01004807">
    <property type="protein sequence ID" value="GME83520.1"/>
    <property type="molecule type" value="Genomic_DNA"/>
</dbReference>
<proteinExistence type="predicted"/>
<accession>A0ACB5T861</accession>
<protein>
    <submittedName>
        <fullName evidence="1">Unnamed protein product</fullName>
    </submittedName>
</protein>
<keyword evidence="2" id="KW-1185">Reference proteome</keyword>
<organism evidence="1 2">
    <name type="scientific">Ambrosiozyma monospora</name>
    <name type="common">Yeast</name>
    <name type="synonym">Endomycopsis monosporus</name>
    <dbReference type="NCBI Taxonomy" id="43982"/>
    <lineage>
        <taxon>Eukaryota</taxon>
        <taxon>Fungi</taxon>
        <taxon>Dikarya</taxon>
        <taxon>Ascomycota</taxon>
        <taxon>Saccharomycotina</taxon>
        <taxon>Pichiomycetes</taxon>
        <taxon>Pichiales</taxon>
        <taxon>Pichiaceae</taxon>
        <taxon>Ambrosiozyma</taxon>
    </lineage>
</organism>
<evidence type="ECO:0000313" key="1">
    <source>
        <dbReference type="EMBL" id="GME83520.1"/>
    </source>
</evidence>
<name>A0ACB5T861_AMBMO</name>
<evidence type="ECO:0000313" key="2">
    <source>
        <dbReference type="Proteomes" id="UP001165064"/>
    </source>
</evidence>
<comment type="caution">
    <text evidence="1">The sequence shown here is derived from an EMBL/GenBank/DDBJ whole genome shotgun (WGS) entry which is preliminary data.</text>
</comment>
<dbReference type="Proteomes" id="UP001165064">
    <property type="component" value="Unassembled WGS sequence"/>
</dbReference>
<reference evidence="1" key="1">
    <citation type="submission" date="2023-04" db="EMBL/GenBank/DDBJ databases">
        <title>Ambrosiozyma monospora NBRC 10751.</title>
        <authorList>
            <person name="Ichikawa N."/>
            <person name="Sato H."/>
            <person name="Tonouchi N."/>
        </authorList>
    </citation>
    <scope>NUCLEOTIDE SEQUENCE</scope>
    <source>
        <strain evidence="1">NBRC 10751</strain>
    </source>
</reference>
<sequence>MEYAYDEIQATKGYRDVQDIIDELGDMKVGKNMDEMIFEEILSQYHTFKEVRKATAQAMKTIGKGNRRPYRILDLAMHYAGCSPAQKSAINAWVDQVKDMEEENGGRLKTKDLPEIECGVFGTMAFLHDYVEVLNTKRFRFDIELCEQWVEKNYPHLKHKNAYPKKKINMAAPERSQFESGSERSYSAPARTPKPGSKWGRSKEILAQDSDFKPDSTPEPENQVRNRAEQELGHPVSRPSRPGSKWGKSRQFSKSFENEDSQSASEATFQTSFSSSRKSGSKWGKSKWLLEPLENDSNGSLPSEASFDSQGNRVSK</sequence>
<gene>
    <name evidence="1" type="ORF">Amon02_000622600</name>
</gene>